<dbReference type="Proteomes" id="UP001180737">
    <property type="component" value="Unassembled WGS sequence"/>
</dbReference>
<proteinExistence type="predicted"/>
<gene>
    <name evidence="1" type="ORF">RM704_30815</name>
</gene>
<comment type="caution">
    <text evidence="1">The sequence shown here is derived from an EMBL/GenBank/DDBJ whole genome shotgun (WGS) entry which is preliminary data.</text>
</comment>
<sequence>MSSSGYTYLCDVCSRSAVSLSAYPVRIDDGCVYALVAPRGER</sequence>
<keyword evidence="2" id="KW-1185">Reference proteome</keyword>
<evidence type="ECO:0000313" key="2">
    <source>
        <dbReference type="Proteomes" id="UP001180737"/>
    </source>
</evidence>
<name>A0ABU2Z5D2_9ACTN</name>
<evidence type="ECO:0000313" key="1">
    <source>
        <dbReference type="EMBL" id="MDT0571798.1"/>
    </source>
</evidence>
<reference evidence="1" key="1">
    <citation type="submission" date="2024-05" db="EMBL/GenBank/DDBJ databases">
        <title>30 novel species of actinomycetes from the DSMZ collection.</title>
        <authorList>
            <person name="Nouioui I."/>
        </authorList>
    </citation>
    <scope>NUCLEOTIDE SEQUENCE</scope>
    <source>
        <strain evidence="1">DSM 3412</strain>
    </source>
</reference>
<accession>A0ABU2Z5D2</accession>
<dbReference type="RefSeq" id="WP_311591414.1">
    <property type="nucleotide sequence ID" value="NZ_JAVRFJ010000032.1"/>
</dbReference>
<dbReference type="EMBL" id="JAVRFJ010000032">
    <property type="protein sequence ID" value="MDT0571798.1"/>
    <property type="molecule type" value="Genomic_DNA"/>
</dbReference>
<protein>
    <submittedName>
        <fullName evidence="1">Uncharacterized protein</fullName>
    </submittedName>
</protein>
<organism evidence="1 2">
    <name type="scientific">Streptomyces gottesmaniae</name>
    <dbReference type="NCBI Taxonomy" id="3075518"/>
    <lineage>
        <taxon>Bacteria</taxon>
        <taxon>Bacillati</taxon>
        <taxon>Actinomycetota</taxon>
        <taxon>Actinomycetes</taxon>
        <taxon>Kitasatosporales</taxon>
        <taxon>Streptomycetaceae</taxon>
        <taxon>Streptomyces</taxon>
    </lineage>
</organism>